<dbReference type="AlphaFoldDB" id="A0A1E1F0V4"/>
<sequence length="100" mass="11119">MSHETAYRAAVEQAEEKKARFFLSAQAAKARVAPARLKQDAKDQLTSFAMDGVVKVRQHPVAAGAGLAAFTLYLARRPLAALFRRLHVRLRNRNTENEDG</sequence>
<reference evidence="1 2" key="1">
    <citation type="submission" date="2016-10" db="EMBL/GenBank/DDBJ databases">
        <title>Complete Genome Sequence of the Nonylphenol-Degrading Bacterium Sphingobium cloacae JCM 10874T.</title>
        <authorList>
            <person name="Ootsuka M."/>
            <person name="Nishizawa T."/>
            <person name="Ohta H."/>
        </authorList>
    </citation>
    <scope>NUCLEOTIDE SEQUENCE [LARGE SCALE GENOMIC DNA]</scope>
    <source>
        <strain evidence="1 2">JCM 10874</strain>
    </source>
</reference>
<protein>
    <submittedName>
        <fullName evidence="1">Uncharacterized protein</fullName>
    </submittedName>
</protein>
<proteinExistence type="predicted"/>
<dbReference type="EMBL" id="AP017655">
    <property type="protein sequence ID" value="BAV64156.1"/>
    <property type="molecule type" value="Genomic_DNA"/>
</dbReference>
<organism evidence="1 2">
    <name type="scientific">Sphingobium cloacae</name>
    <dbReference type="NCBI Taxonomy" id="120107"/>
    <lineage>
        <taxon>Bacteria</taxon>
        <taxon>Pseudomonadati</taxon>
        <taxon>Pseudomonadota</taxon>
        <taxon>Alphaproteobacteria</taxon>
        <taxon>Sphingomonadales</taxon>
        <taxon>Sphingomonadaceae</taxon>
        <taxon>Sphingobium</taxon>
    </lineage>
</organism>
<dbReference type="Proteomes" id="UP000218272">
    <property type="component" value="Chromosome SCLO_1"/>
</dbReference>
<gene>
    <name evidence="1" type="ORF">SCLO_1011160</name>
</gene>
<dbReference type="OrthoDB" id="7478673at2"/>
<evidence type="ECO:0000313" key="2">
    <source>
        <dbReference type="Proteomes" id="UP000218272"/>
    </source>
</evidence>
<evidence type="ECO:0000313" key="1">
    <source>
        <dbReference type="EMBL" id="BAV64156.1"/>
    </source>
</evidence>
<name>A0A1E1F0V4_9SPHN</name>
<keyword evidence="2" id="KW-1185">Reference proteome</keyword>
<dbReference type="KEGG" id="sclo:SCLO_1011160"/>
<accession>A0A1E1F0V4</accession>
<dbReference type="RefSeq" id="WP_066515631.1">
    <property type="nucleotide sequence ID" value="NZ_AP017655.1"/>
</dbReference>